<dbReference type="InterPro" id="IPR005802">
    <property type="entry name" value="ADC_synth_comp_1"/>
</dbReference>
<gene>
    <name evidence="5" type="primary">pabB</name>
    <name evidence="5" type="ORF">AX660_18880</name>
</gene>
<dbReference type="NCBIfam" id="TIGR00553">
    <property type="entry name" value="pabB"/>
    <property type="match status" value="1"/>
</dbReference>
<dbReference type="AlphaFoldDB" id="A0A148KN05"/>
<dbReference type="InterPro" id="IPR015890">
    <property type="entry name" value="Chorismate_C"/>
</dbReference>
<dbReference type="GO" id="GO:0000162">
    <property type="term" value="P:L-tryptophan biosynthetic process"/>
    <property type="evidence" value="ECO:0007669"/>
    <property type="project" value="TreeGrafter"/>
</dbReference>
<dbReference type="Gene3D" id="3.60.120.10">
    <property type="entry name" value="Anthranilate synthase"/>
    <property type="match status" value="1"/>
</dbReference>
<accession>A0A148KN05</accession>
<evidence type="ECO:0000313" key="6">
    <source>
        <dbReference type="Proteomes" id="UP000070299"/>
    </source>
</evidence>
<evidence type="ECO:0000259" key="4">
    <source>
        <dbReference type="Pfam" id="PF04715"/>
    </source>
</evidence>
<keyword evidence="2" id="KW-0808">Transferase</keyword>
<evidence type="ECO:0000313" key="5">
    <source>
        <dbReference type="EMBL" id="KXI27625.1"/>
    </source>
</evidence>
<evidence type="ECO:0000259" key="3">
    <source>
        <dbReference type="Pfam" id="PF00425"/>
    </source>
</evidence>
<dbReference type="InterPro" id="IPR006805">
    <property type="entry name" value="Anth_synth_I_N"/>
</dbReference>
<dbReference type="GO" id="GO:0009396">
    <property type="term" value="P:folic acid-containing compound biosynthetic process"/>
    <property type="evidence" value="ECO:0007669"/>
    <property type="project" value="InterPro"/>
</dbReference>
<dbReference type="InterPro" id="IPR005801">
    <property type="entry name" value="ADC_synthase"/>
</dbReference>
<sequence>MNQHCNAKVIIDPLAIASSCELSELFQHFAHQPWAMLLDSANSQHIDARFDIMVAAPIATITTHQQLSTVWQQDEPAYSSTANPLTLLEDLQAELFADCSASEELYPELPFLVGALGYFAYDLGRHFEALTELHKPEYDSPDMAVGLYSWSIIKDRHSGQFYYCRLENKADFAAQYFEKLALKTKTATTFSLSSSWRANVSEELYHKKLQQIDEYLRAGDCYQINFSQCFSAQYQGDEWQAYIALRQANQAPFSAFINLPNSRILSISPERFLSLKNGQVQSKPIKGTRPRFSDPQRDQQAIDELLNSEKDRAENLMIVDLLRNDLSKHCKAHTVQVPALFNIESFAAVHHLVSTVTGELDGHSSAYSLFQGAFPGGSITGAPKIRAMQIIDELEPHKRNIYCGSIGYFGIRKDMDSSICIRTLLCEKQNIYCWAGGGIVLDSVASEEYQESLDKVAKILPLLSQLA</sequence>
<dbReference type="GO" id="GO:0046820">
    <property type="term" value="F:4-amino-4-deoxychorismate synthase activity"/>
    <property type="evidence" value="ECO:0007669"/>
    <property type="project" value="UniProtKB-EC"/>
</dbReference>
<name>A0A148KN05_9ALTE</name>
<feature type="domain" description="Chorismate-utilising enzyme C-terminal" evidence="3">
    <location>
        <begin position="202"/>
        <end position="455"/>
    </location>
</feature>
<dbReference type="PRINTS" id="PR00095">
    <property type="entry name" value="ANTSNTHASEI"/>
</dbReference>
<dbReference type="InterPro" id="IPR019999">
    <property type="entry name" value="Anth_synth_I-like"/>
</dbReference>
<dbReference type="EMBL" id="LSNE01000009">
    <property type="protein sequence ID" value="KXI27625.1"/>
    <property type="molecule type" value="Genomic_DNA"/>
</dbReference>
<dbReference type="STRING" id="1799789.AX660_18880"/>
<reference evidence="6" key="1">
    <citation type="submission" date="2016-02" db="EMBL/GenBank/DDBJ databases">
        <authorList>
            <person name="Schultz-Johansen M."/>
            <person name="Glaring M.A."/>
            <person name="Bech P.K."/>
            <person name="Stougaard P."/>
        </authorList>
    </citation>
    <scope>NUCLEOTIDE SEQUENCE [LARGE SCALE GENOMIC DNA]</scope>
    <source>
        <strain evidence="6">S66</strain>
    </source>
</reference>
<dbReference type="OrthoDB" id="9803598at2"/>
<evidence type="ECO:0000256" key="2">
    <source>
        <dbReference type="ARBA" id="ARBA00022679"/>
    </source>
</evidence>
<dbReference type="SUPFAM" id="SSF56322">
    <property type="entry name" value="ADC synthase"/>
    <property type="match status" value="1"/>
</dbReference>
<feature type="domain" description="Anthranilate synthase component I N-terminal" evidence="4">
    <location>
        <begin position="21"/>
        <end position="162"/>
    </location>
</feature>
<dbReference type="Proteomes" id="UP000070299">
    <property type="component" value="Unassembled WGS sequence"/>
</dbReference>
<dbReference type="RefSeq" id="WP_068378797.1">
    <property type="nucleotide sequence ID" value="NZ_LSNE01000009.1"/>
</dbReference>
<dbReference type="PANTHER" id="PTHR11236:SF50">
    <property type="entry name" value="AMINODEOXYCHORISMATE SYNTHASE COMPONENT 1"/>
    <property type="match status" value="1"/>
</dbReference>
<dbReference type="PANTHER" id="PTHR11236">
    <property type="entry name" value="AMINOBENZOATE/ANTHRANILATE SYNTHASE"/>
    <property type="match status" value="1"/>
</dbReference>
<organism evidence="5 6">
    <name type="scientific">Paraglaciecola hydrolytica</name>
    <dbReference type="NCBI Taxonomy" id="1799789"/>
    <lineage>
        <taxon>Bacteria</taxon>
        <taxon>Pseudomonadati</taxon>
        <taxon>Pseudomonadota</taxon>
        <taxon>Gammaproteobacteria</taxon>
        <taxon>Alteromonadales</taxon>
        <taxon>Alteromonadaceae</taxon>
        <taxon>Paraglaciecola</taxon>
    </lineage>
</organism>
<dbReference type="EC" id="2.6.1.85" evidence="1"/>
<protein>
    <recommendedName>
        <fullName evidence="1">aminodeoxychorismate synthase</fullName>
        <ecNumber evidence="1">2.6.1.85</ecNumber>
    </recommendedName>
</protein>
<dbReference type="Pfam" id="PF00425">
    <property type="entry name" value="Chorismate_bind"/>
    <property type="match status" value="1"/>
</dbReference>
<proteinExistence type="predicted"/>
<evidence type="ECO:0000256" key="1">
    <source>
        <dbReference type="ARBA" id="ARBA00013139"/>
    </source>
</evidence>
<keyword evidence="6" id="KW-1185">Reference proteome</keyword>
<dbReference type="Pfam" id="PF04715">
    <property type="entry name" value="Anth_synt_I_N"/>
    <property type="match status" value="1"/>
</dbReference>
<comment type="caution">
    <text evidence="5">The sequence shown here is derived from an EMBL/GenBank/DDBJ whole genome shotgun (WGS) entry which is preliminary data.</text>
</comment>